<dbReference type="EMBL" id="PYAS01000004">
    <property type="protein sequence ID" value="PSL30413.1"/>
    <property type="molecule type" value="Genomic_DNA"/>
</dbReference>
<dbReference type="InterPro" id="IPR002716">
    <property type="entry name" value="PIN_dom"/>
</dbReference>
<proteinExistence type="predicted"/>
<reference evidence="2 3" key="1">
    <citation type="submission" date="2018-03" db="EMBL/GenBank/DDBJ databases">
        <title>Genomic Encyclopedia of Archaeal and Bacterial Type Strains, Phase II (KMG-II): from individual species to whole genera.</title>
        <authorList>
            <person name="Goeker M."/>
        </authorList>
    </citation>
    <scope>NUCLEOTIDE SEQUENCE [LARGE SCALE GENOMIC DNA]</scope>
    <source>
        <strain evidence="2 3">DSM 29057</strain>
    </source>
</reference>
<dbReference type="CDD" id="cd18692">
    <property type="entry name" value="PIN_VapC-like"/>
    <property type="match status" value="1"/>
</dbReference>
<dbReference type="Proteomes" id="UP000241964">
    <property type="component" value="Unassembled WGS sequence"/>
</dbReference>
<accession>A0A2P8G8V7</accession>
<sequence length="134" mass="15406">MSDNFFIDTNIALYLIDLNETDKRLTAMDLMRDVPFISPQVVFECMNVCLRKHKMDREAASMFVKWLTYASLIQPENTSVVNTALFIMDRYLLQPFDAKIVASALEAGCSILYSEDMQNGLVIENRLRIVNPFI</sequence>
<protein>
    <submittedName>
        <fullName evidence="2">Putative nucleic acid-binding protein</fullName>
    </submittedName>
</protein>
<evidence type="ECO:0000313" key="3">
    <source>
        <dbReference type="Proteomes" id="UP000241964"/>
    </source>
</evidence>
<dbReference type="Pfam" id="PF01850">
    <property type="entry name" value="PIN"/>
    <property type="match status" value="1"/>
</dbReference>
<feature type="domain" description="PIN" evidence="1">
    <location>
        <begin position="6"/>
        <end position="116"/>
    </location>
</feature>
<comment type="caution">
    <text evidence="2">The sequence shown here is derived from an EMBL/GenBank/DDBJ whole genome shotgun (WGS) entry which is preliminary data.</text>
</comment>
<dbReference type="AlphaFoldDB" id="A0A2P8G8V7"/>
<dbReference type="InterPro" id="IPR029060">
    <property type="entry name" value="PIN-like_dom_sf"/>
</dbReference>
<gene>
    <name evidence="2" type="ORF">CLV60_104355</name>
</gene>
<keyword evidence="3" id="KW-1185">Reference proteome</keyword>
<evidence type="ECO:0000259" key="1">
    <source>
        <dbReference type="Pfam" id="PF01850"/>
    </source>
</evidence>
<dbReference type="SUPFAM" id="SSF88723">
    <property type="entry name" value="PIN domain-like"/>
    <property type="match status" value="1"/>
</dbReference>
<organism evidence="2 3">
    <name type="scientific">Dyadobacter jiangsuensis</name>
    <dbReference type="NCBI Taxonomy" id="1591085"/>
    <lineage>
        <taxon>Bacteria</taxon>
        <taxon>Pseudomonadati</taxon>
        <taxon>Bacteroidota</taxon>
        <taxon>Cytophagia</taxon>
        <taxon>Cytophagales</taxon>
        <taxon>Spirosomataceae</taxon>
        <taxon>Dyadobacter</taxon>
    </lineage>
</organism>
<evidence type="ECO:0000313" key="2">
    <source>
        <dbReference type="EMBL" id="PSL30413.1"/>
    </source>
</evidence>
<dbReference type="Gene3D" id="3.40.50.1010">
    <property type="entry name" value="5'-nuclease"/>
    <property type="match status" value="1"/>
</dbReference>
<name>A0A2P8G8V7_9BACT</name>